<dbReference type="Proteomes" id="UP000029033">
    <property type="component" value="Unassembled WGS sequence"/>
</dbReference>
<evidence type="ECO:0000313" key="4">
    <source>
        <dbReference type="EMBL" id="KFI90026.1"/>
    </source>
</evidence>
<sequence length="392" mass="43255">MNAPQSPQPQSPQDPPSQSRQPVPPQPQYQQPQQPSNQQYPPQPPRYPQPQYPQYAPYPYPQPYVDPVRVHRRALRTAVGRPAGLILAYQAVFTAVSMVVGFTIGLAMLVCGMESDTNADLMRVQEQATQAGLRWTGVISLTSVGFGFLFMLLMRRRSICTREFWAGDRQRGRMRPVWLLVFIVLIISAQAVFTLLQMALQAMGLSLVSPTSEAIDQSAVTVSMWLYIGLVGPIVEEVVFRGVLMKELKPMGRNFAILTSSLMFALYHDDLVQGAFAFAIGLLLGFVAMEYSVLWSIALHIFNNAVIGGASSLIAMRFGTTGEAVFSLALLAIGVIGLIVIMAKHGWGLRLYHRVNRSAPGTYWGWTSGRFITFCVLNALVALVSFAVVALM</sequence>
<dbReference type="PANTHER" id="PTHR36435:SF1">
    <property type="entry name" value="CAAX AMINO TERMINAL PROTEASE FAMILY PROTEIN"/>
    <property type="match status" value="1"/>
</dbReference>
<keyword evidence="2" id="KW-0812">Transmembrane</keyword>
<evidence type="ECO:0000256" key="1">
    <source>
        <dbReference type="SAM" id="MobiDB-lite"/>
    </source>
</evidence>
<feature type="transmembrane region" description="Helical" evidence="2">
    <location>
        <begin position="301"/>
        <end position="318"/>
    </location>
</feature>
<protein>
    <submittedName>
        <fullName evidence="4">Putative metal-dependent membrane protease</fullName>
    </submittedName>
</protein>
<gene>
    <name evidence="4" type="ORF">BSCA_0363</name>
</gene>
<evidence type="ECO:0000256" key="2">
    <source>
        <dbReference type="SAM" id="Phobius"/>
    </source>
</evidence>
<reference evidence="4 5" key="1">
    <citation type="submission" date="2014-03" db="EMBL/GenBank/DDBJ databases">
        <title>Genomics of Bifidobacteria.</title>
        <authorList>
            <person name="Ventura M."/>
            <person name="Milani C."/>
            <person name="Lugli G.A."/>
        </authorList>
    </citation>
    <scope>NUCLEOTIDE SEQUENCE [LARGE SCALE GENOMIC DNA]</scope>
    <source>
        <strain evidence="4 5">LMG 21589</strain>
    </source>
</reference>
<feature type="domain" description="CAAX prenyl protease 2/Lysostaphin resistance protein A-like" evidence="3">
    <location>
        <begin position="221"/>
        <end position="306"/>
    </location>
</feature>
<feature type="compositionally biased region" description="Pro residues" evidence="1">
    <location>
        <begin position="1"/>
        <end position="15"/>
    </location>
</feature>
<dbReference type="InterPro" id="IPR003675">
    <property type="entry name" value="Rce1/LyrA-like_dom"/>
</dbReference>
<feature type="transmembrane region" description="Helical" evidence="2">
    <location>
        <begin position="133"/>
        <end position="153"/>
    </location>
</feature>
<dbReference type="STRING" id="158787.BSCA_0363"/>
<keyword evidence="5" id="KW-1185">Reference proteome</keyword>
<organism evidence="4 5">
    <name type="scientific">Bifidobacterium scardovii</name>
    <dbReference type="NCBI Taxonomy" id="158787"/>
    <lineage>
        <taxon>Bacteria</taxon>
        <taxon>Bacillati</taxon>
        <taxon>Actinomycetota</taxon>
        <taxon>Actinomycetes</taxon>
        <taxon>Bifidobacteriales</taxon>
        <taxon>Bifidobacteriaceae</taxon>
        <taxon>Bifidobacterium</taxon>
    </lineage>
</organism>
<feature type="compositionally biased region" description="Pro residues" evidence="1">
    <location>
        <begin position="41"/>
        <end position="53"/>
    </location>
</feature>
<feature type="transmembrane region" description="Helical" evidence="2">
    <location>
        <begin position="324"/>
        <end position="343"/>
    </location>
</feature>
<feature type="region of interest" description="Disordered" evidence="1">
    <location>
        <begin position="1"/>
        <end position="53"/>
    </location>
</feature>
<keyword evidence="4" id="KW-0378">Hydrolase</keyword>
<dbReference type="InterPro" id="IPR052710">
    <property type="entry name" value="CAAX_protease"/>
</dbReference>
<evidence type="ECO:0000259" key="3">
    <source>
        <dbReference type="Pfam" id="PF02517"/>
    </source>
</evidence>
<dbReference type="EMBL" id="JGZO01000034">
    <property type="protein sequence ID" value="KFI90026.1"/>
    <property type="molecule type" value="Genomic_DNA"/>
</dbReference>
<feature type="transmembrane region" description="Helical" evidence="2">
    <location>
        <begin position="86"/>
        <end position="113"/>
    </location>
</feature>
<keyword evidence="2" id="KW-1133">Transmembrane helix</keyword>
<keyword evidence="4" id="KW-0645">Protease</keyword>
<keyword evidence="2" id="KW-0472">Membrane</keyword>
<dbReference type="eggNOG" id="COG1266">
    <property type="taxonomic scope" value="Bacteria"/>
</dbReference>
<dbReference type="Pfam" id="PF02517">
    <property type="entry name" value="Rce1-like"/>
    <property type="match status" value="1"/>
</dbReference>
<dbReference type="AlphaFoldDB" id="A0A087D3C6"/>
<feature type="transmembrane region" description="Helical" evidence="2">
    <location>
        <begin position="177"/>
        <end position="200"/>
    </location>
</feature>
<evidence type="ECO:0000313" key="5">
    <source>
        <dbReference type="Proteomes" id="UP000029033"/>
    </source>
</evidence>
<dbReference type="PANTHER" id="PTHR36435">
    <property type="entry name" value="SLR1288 PROTEIN"/>
    <property type="match status" value="1"/>
</dbReference>
<dbReference type="GO" id="GO:0006508">
    <property type="term" value="P:proteolysis"/>
    <property type="evidence" value="ECO:0007669"/>
    <property type="project" value="UniProtKB-KW"/>
</dbReference>
<dbReference type="GO" id="GO:0080120">
    <property type="term" value="P:CAAX-box protein maturation"/>
    <property type="evidence" value="ECO:0007669"/>
    <property type="project" value="UniProtKB-ARBA"/>
</dbReference>
<feature type="transmembrane region" description="Helical" evidence="2">
    <location>
        <begin position="274"/>
        <end position="294"/>
    </location>
</feature>
<accession>A0A087D3C6</accession>
<dbReference type="GO" id="GO:0004175">
    <property type="term" value="F:endopeptidase activity"/>
    <property type="evidence" value="ECO:0007669"/>
    <property type="project" value="UniProtKB-ARBA"/>
</dbReference>
<proteinExistence type="predicted"/>
<feature type="transmembrane region" description="Helical" evidence="2">
    <location>
        <begin position="363"/>
        <end position="391"/>
    </location>
</feature>
<name>A0A087D3C6_9BIFI</name>
<feature type="compositionally biased region" description="Low complexity" evidence="1">
    <location>
        <begin position="28"/>
        <end position="40"/>
    </location>
</feature>
<comment type="caution">
    <text evidence="4">The sequence shown here is derived from an EMBL/GenBank/DDBJ whole genome shotgun (WGS) entry which is preliminary data.</text>
</comment>